<dbReference type="Gene3D" id="3.80.10.10">
    <property type="entry name" value="Ribonuclease Inhibitor"/>
    <property type="match status" value="1"/>
</dbReference>
<evidence type="ECO:0000256" key="1">
    <source>
        <dbReference type="SAM" id="MobiDB-lite"/>
    </source>
</evidence>
<evidence type="ECO:0000259" key="2">
    <source>
        <dbReference type="PROSITE" id="PS50181"/>
    </source>
</evidence>
<feature type="region of interest" description="Disordered" evidence="1">
    <location>
        <begin position="1"/>
        <end position="29"/>
    </location>
</feature>
<protein>
    <recommendedName>
        <fullName evidence="2">F-box domain-containing protein</fullName>
    </recommendedName>
</protein>
<evidence type="ECO:0000313" key="4">
    <source>
        <dbReference type="Proteomes" id="UP001634007"/>
    </source>
</evidence>
<dbReference type="CDD" id="cd22160">
    <property type="entry name" value="F-box_AtFBL13-like"/>
    <property type="match status" value="1"/>
</dbReference>
<dbReference type="Proteomes" id="UP001634007">
    <property type="component" value="Unassembled WGS sequence"/>
</dbReference>
<dbReference type="InterPro" id="IPR055411">
    <property type="entry name" value="LRR_FXL15/At3g58940/PEG3-like"/>
</dbReference>
<dbReference type="AlphaFoldDB" id="A0ABD3L7J4"/>
<dbReference type="Pfam" id="PF00646">
    <property type="entry name" value="F-box"/>
    <property type="match status" value="1"/>
</dbReference>
<organism evidence="3 4">
    <name type="scientific">Eucalyptus globulus</name>
    <name type="common">Tasmanian blue gum</name>
    <dbReference type="NCBI Taxonomy" id="34317"/>
    <lineage>
        <taxon>Eukaryota</taxon>
        <taxon>Viridiplantae</taxon>
        <taxon>Streptophyta</taxon>
        <taxon>Embryophyta</taxon>
        <taxon>Tracheophyta</taxon>
        <taxon>Spermatophyta</taxon>
        <taxon>Magnoliopsida</taxon>
        <taxon>eudicotyledons</taxon>
        <taxon>Gunneridae</taxon>
        <taxon>Pentapetalae</taxon>
        <taxon>rosids</taxon>
        <taxon>malvids</taxon>
        <taxon>Myrtales</taxon>
        <taxon>Myrtaceae</taxon>
        <taxon>Myrtoideae</taxon>
        <taxon>Eucalypteae</taxon>
        <taxon>Eucalyptus</taxon>
    </lineage>
</organism>
<dbReference type="InterPro" id="IPR053781">
    <property type="entry name" value="F-box_AtFBL13-like"/>
</dbReference>
<keyword evidence="4" id="KW-1185">Reference proteome</keyword>
<dbReference type="Pfam" id="PF24758">
    <property type="entry name" value="LRR_At5g56370"/>
    <property type="match status" value="1"/>
</dbReference>
<dbReference type="EMBL" id="JBJKBG010000003">
    <property type="protein sequence ID" value="KAL3747805.1"/>
    <property type="molecule type" value="Genomic_DNA"/>
</dbReference>
<reference evidence="3 4" key="1">
    <citation type="submission" date="2024-11" db="EMBL/GenBank/DDBJ databases">
        <title>Chromosome-level genome assembly of Eucalyptus globulus Labill. provides insights into its genome evolution.</title>
        <authorList>
            <person name="Li X."/>
        </authorList>
    </citation>
    <scope>NUCLEOTIDE SEQUENCE [LARGE SCALE GENOMIC DNA]</scope>
    <source>
        <strain evidence="3">CL2024</strain>
        <tissue evidence="3">Fresh tender leaves</tissue>
    </source>
</reference>
<dbReference type="Gene3D" id="1.20.1280.50">
    <property type="match status" value="1"/>
</dbReference>
<name>A0ABD3L7J4_EUCGL</name>
<dbReference type="SUPFAM" id="SSF52047">
    <property type="entry name" value="RNI-like"/>
    <property type="match status" value="1"/>
</dbReference>
<sequence length="523" mass="59378">MARIEFSANPTPLQKRPRPTPPSDQDETRHSVDYISDLPDAIILHIFSFLTTKEAIKTSMLSRQWRSKWTANPHISFSMPFCYDSMKFQNFLAFMKEVRSRCTAVKVKSFLLDVACLASSSHQRRTHRGNRSAIAIAPVINSWLQFAVRNNVEEVSITLRDDNNYQLPQLLFRCPTLVSLHVCHCRISMMVAVKWPSLKRLCISDTALMDDDMMRVLNGCPVLEFFELKGCWGFKHIKVESRFLRELVIDYREIRTDQASILKISVPHLLKLRLLGDSMFKVDPIPSLVEADLNFKVTTHAVAEAQARGYLVETLLRRLRHATKLVIGSWCLEVLSSTDARELFLPSLECRHLMLHVAADNVGAPHIVKILESSPHLEKLFLQMTCTPTFWLVGDQNVGRSDFDAEEFRNPAKGRVYQCLMLLKNVEIVDPGANWQAWEPVLSLLDFLLQNAPSLDKIEINSYNSGVSKAVEPWVLLGVVPIILSHPNRSPSLKAILRHPSQGCPSSSVLKCDFYVSPDVVFS</sequence>
<dbReference type="PANTHER" id="PTHR31900:SF32">
    <property type="entry name" value="F-BOX_RNI_FBD-LIKE DOMAIN PROTEIN"/>
    <property type="match status" value="1"/>
</dbReference>
<accession>A0ABD3L7J4</accession>
<gene>
    <name evidence="3" type="ORF">ACJRO7_016593</name>
</gene>
<feature type="domain" description="F-box" evidence="2">
    <location>
        <begin position="32"/>
        <end position="67"/>
    </location>
</feature>
<proteinExistence type="predicted"/>
<evidence type="ECO:0000313" key="3">
    <source>
        <dbReference type="EMBL" id="KAL3747805.1"/>
    </source>
</evidence>
<dbReference type="InterPro" id="IPR036047">
    <property type="entry name" value="F-box-like_dom_sf"/>
</dbReference>
<dbReference type="SMART" id="SM00256">
    <property type="entry name" value="FBOX"/>
    <property type="match status" value="1"/>
</dbReference>
<comment type="caution">
    <text evidence="3">The sequence shown here is derived from an EMBL/GenBank/DDBJ whole genome shotgun (WGS) entry which is preliminary data.</text>
</comment>
<dbReference type="PROSITE" id="PS50181">
    <property type="entry name" value="FBOX"/>
    <property type="match status" value="1"/>
</dbReference>
<dbReference type="InterPro" id="IPR032675">
    <property type="entry name" value="LRR_dom_sf"/>
</dbReference>
<dbReference type="InterPro" id="IPR001810">
    <property type="entry name" value="F-box_dom"/>
</dbReference>
<dbReference type="PANTHER" id="PTHR31900">
    <property type="entry name" value="F-BOX/RNI SUPERFAMILY PROTEIN-RELATED"/>
    <property type="match status" value="1"/>
</dbReference>
<dbReference type="SUPFAM" id="SSF81383">
    <property type="entry name" value="F-box domain"/>
    <property type="match status" value="1"/>
</dbReference>
<dbReference type="InterPro" id="IPR050232">
    <property type="entry name" value="FBL13/AtMIF1-like"/>
</dbReference>